<dbReference type="Gene3D" id="3.40.50.10990">
    <property type="entry name" value="GTP cyclohydrolase II"/>
    <property type="match status" value="1"/>
</dbReference>
<evidence type="ECO:0000256" key="3">
    <source>
        <dbReference type="ARBA" id="ARBA00012153"/>
    </source>
</evidence>
<keyword evidence="7" id="KW-1185">Reference proteome</keyword>
<comment type="caution">
    <text evidence="6">The sequence shown here is derived from an EMBL/GenBank/DDBJ whole genome shotgun (WGS) entry which is preliminary data.</text>
</comment>
<dbReference type="GO" id="GO:0008686">
    <property type="term" value="F:3,4-dihydroxy-2-butanone-4-phosphate synthase activity"/>
    <property type="evidence" value="ECO:0007669"/>
    <property type="project" value="UniProtKB-EC"/>
</dbReference>
<sequence length="103" mass="11612">MLTFRHDTVEANEELGLPIDSRQYDIGAQILRDIGVHTMSLMTNNPAKYVGLKGYGLAISDRLPLLNPITKDNKTYLETKQEKLGHIYGLNINSTCNTTYQEI</sequence>
<reference evidence="7" key="1">
    <citation type="submission" date="2014-09" db="EMBL/GenBank/DDBJ databases">
        <authorList>
            <person name="Mudge J."/>
            <person name="Ramaraj T."/>
            <person name="Lindquist I.E."/>
            <person name="Bharti A.K."/>
            <person name="Sundararajan A."/>
            <person name="Cameron C.T."/>
            <person name="Woodward J.E."/>
            <person name="May G.D."/>
            <person name="Brubaker C."/>
            <person name="Broadhvest J."/>
            <person name="Wilkins T.A."/>
        </authorList>
    </citation>
    <scope>NUCLEOTIDE SEQUENCE</scope>
    <source>
        <strain evidence="7">cv. AKA8401</strain>
    </source>
</reference>
<keyword evidence="4" id="KW-0686">Riboflavin biosynthesis</keyword>
<dbReference type="PANTHER" id="PTHR21327:SF18">
    <property type="entry name" value="3,4-DIHYDROXY-2-BUTANONE 4-PHOSPHATE SYNTHASE"/>
    <property type="match status" value="1"/>
</dbReference>
<evidence type="ECO:0000256" key="5">
    <source>
        <dbReference type="ARBA" id="ARBA00022723"/>
    </source>
</evidence>
<comment type="similarity">
    <text evidence="2">In the C-terminal section; belongs to the GTP cyclohydrolase II family.</text>
</comment>
<evidence type="ECO:0000313" key="6">
    <source>
        <dbReference type="EMBL" id="KHG07036.1"/>
    </source>
</evidence>
<gene>
    <name evidence="6" type="ORF">F383_33345</name>
</gene>
<dbReference type="EMBL" id="JRRC01465682">
    <property type="protein sequence ID" value="KHG07036.1"/>
    <property type="molecule type" value="Genomic_DNA"/>
</dbReference>
<dbReference type="Proteomes" id="UP000032142">
    <property type="component" value="Unassembled WGS sequence"/>
</dbReference>
<proteinExistence type="inferred from homology"/>
<organism evidence="6 7">
    <name type="scientific">Gossypium arboreum</name>
    <name type="common">Tree cotton</name>
    <name type="synonym">Gossypium nanking</name>
    <dbReference type="NCBI Taxonomy" id="29729"/>
    <lineage>
        <taxon>Eukaryota</taxon>
        <taxon>Viridiplantae</taxon>
        <taxon>Streptophyta</taxon>
        <taxon>Embryophyta</taxon>
        <taxon>Tracheophyta</taxon>
        <taxon>Spermatophyta</taxon>
        <taxon>Magnoliopsida</taxon>
        <taxon>eudicotyledons</taxon>
        <taxon>Gunneridae</taxon>
        <taxon>Pentapetalae</taxon>
        <taxon>rosids</taxon>
        <taxon>malvids</taxon>
        <taxon>Malvales</taxon>
        <taxon>Malvaceae</taxon>
        <taxon>Malvoideae</taxon>
        <taxon>Gossypium</taxon>
    </lineage>
</organism>
<evidence type="ECO:0000256" key="4">
    <source>
        <dbReference type="ARBA" id="ARBA00022619"/>
    </source>
</evidence>
<evidence type="ECO:0000256" key="2">
    <source>
        <dbReference type="ARBA" id="ARBA00008976"/>
    </source>
</evidence>
<dbReference type="SUPFAM" id="SSF142695">
    <property type="entry name" value="RibA-like"/>
    <property type="match status" value="1"/>
</dbReference>
<dbReference type="Pfam" id="PF00925">
    <property type="entry name" value="GTP_cyclohydro2"/>
    <property type="match status" value="1"/>
</dbReference>
<accession>A0A0B0N7E5</accession>
<dbReference type="EC" id="4.1.99.12" evidence="3"/>
<dbReference type="GO" id="GO:0009231">
    <property type="term" value="P:riboflavin biosynthetic process"/>
    <property type="evidence" value="ECO:0007669"/>
    <property type="project" value="UniProtKB-KW"/>
</dbReference>
<evidence type="ECO:0000256" key="1">
    <source>
        <dbReference type="ARBA" id="ARBA00004904"/>
    </source>
</evidence>
<protein>
    <recommendedName>
        <fullName evidence="3">3,4-dihydroxy-2-butanone-4-phosphate synthase</fullName>
        <ecNumber evidence="3">4.1.99.12</ecNumber>
    </recommendedName>
</protein>
<comment type="pathway">
    <text evidence="1">Cofactor biosynthesis; riboflavin biosynthesis; 2-hydroxy-3-oxobutyl phosphate from D-ribulose 5-phosphate: step 1/1.</text>
</comment>
<name>A0A0B0N7E5_GOSAR</name>
<dbReference type="AlphaFoldDB" id="A0A0B0N7E5"/>
<dbReference type="PANTHER" id="PTHR21327">
    <property type="entry name" value="GTP CYCLOHYDROLASE II-RELATED"/>
    <property type="match status" value="1"/>
</dbReference>
<evidence type="ECO:0000313" key="7">
    <source>
        <dbReference type="Proteomes" id="UP000032142"/>
    </source>
</evidence>
<keyword evidence="5" id="KW-0479">Metal-binding</keyword>
<dbReference type="InterPro" id="IPR032677">
    <property type="entry name" value="GTP_cyclohydro_II"/>
</dbReference>
<dbReference type="GO" id="GO:0009507">
    <property type="term" value="C:chloroplast"/>
    <property type="evidence" value="ECO:0007669"/>
    <property type="project" value="TreeGrafter"/>
</dbReference>
<dbReference type="GO" id="GO:0046872">
    <property type="term" value="F:metal ion binding"/>
    <property type="evidence" value="ECO:0007669"/>
    <property type="project" value="UniProtKB-KW"/>
</dbReference>
<dbReference type="InterPro" id="IPR036144">
    <property type="entry name" value="RibA-like_sf"/>
</dbReference>